<dbReference type="PRINTS" id="PR01438">
    <property type="entry name" value="UNVRSLSTRESS"/>
</dbReference>
<organism evidence="3 4">
    <name type="scientific">Massilia eburnea</name>
    <dbReference type="NCBI Taxonomy" id="1776165"/>
    <lineage>
        <taxon>Bacteria</taxon>
        <taxon>Pseudomonadati</taxon>
        <taxon>Pseudomonadota</taxon>
        <taxon>Betaproteobacteria</taxon>
        <taxon>Burkholderiales</taxon>
        <taxon>Oxalobacteraceae</taxon>
        <taxon>Telluria group</taxon>
        <taxon>Massilia</taxon>
    </lineage>
</organism>
<dbReference type="EMBL" id="WNKX01000037">
    <property type="protein sequence ID" value="MTW14241.1"/>
    <property type="molecule type" value="Genomic_DNA"/>
</dbReference>
<dbReference type="Proteomes" id="UP000472320">
    <property type="component" value="Unassembled WGS sequence"/>
</dbReference>
<reference evidence="3 4" key="1">
    <citation type="submission" date="2019-11" db="EMBL/GenBank/DDBJ databases">
        <title>Type strains purchased from KCTC, JCM and DSMZ.</title>
        <authorList>
            <person name="Lu H."/>
        </authorList>
    </citation>
    <scope>NUCLEOTIDE SEQUENCE [LARGE SCALE GENOMIC DNA]</scope>
    <source>
        <strain evidence="3 4">JCM 31587</strain>
    </source>
</reference>
<evidence type="ECO:0000313" key="3">
    <source>
        <dbReference type="EMBL" id="MTW14241.1"/>
    </source>
</evidence>
<dbReference type="Gene3D" id="3.40.50.12370">
    <property type="match status" value="1"/>
</dbReference>
<evidence type="ECO:0000259" key="2">
    <source>
        <dbReference type="Pfam" id="PF00582"/>
    </source>
</evidence>
<accession>A0A6L6QQ68</accession>
<comment type="caution">
    <text evidence="3">The sequence shown here is derived from an EMBL/GenBank/DDBJ whole genome shotgun (WGS) entry which is preliminary data.</text>
</comment>
<dbReference type="AlphaFoldDB" id="A0A6L6QQ68"/>
<dbReference type="CDD" id="cd00293">
    <property type="entry name" value="USP-like"/>
    <property type="match status" value="1"/>
</dbReference>
<evidence type="ECO:0000313" key="4">
    <source>
        <dbReference type="Proteomes" id="UP000472320"/>
    </source>
</evidence>
<feature type="domain" description="UspA" evidence="2">
    <location>
        <begin position="157"/>
        <end position="277"/>
    </location>
</feature>
<gene>
    <name evidence="3" type="ORF">GM658_26860</name>
</gene>
<comment type="similarity">
    <text evidence="1">Belongs to the universal stress protein A family.</text>
</comment>
<dbReference type="RefSeq" id="WP_155457186.1">
    <property type="nucleotide sequence ID" value="NZ_WNKX01000037.1"/>
</dbReference>
<keyword evidence="4" id="KW-1185">Reference proteome</keyword>
<evidence type="ECO:0000256" key="1">
    <source>
        <dbReference type="ARBA" id="ARBA00008791"/>
    </source>
</evidence>
<protein>
    <submittedName>
        <fullName evidence="3">Universal stress protein</fullName>
    </submittedName>
</protein>
<dbReference type="PANTHER" id="PTHR46268">
    <property type="entry name" value="STRESS RESPONSE PROTEIN NHAX"/>
    <property type="match status" value="1"/>
</dbReference>
<dbReference type="InterPro" id="IPR006016">
    <property type="entry name" value="UspA"/>
</dbReference>
<name>A0A6L6QQ68_9BURK</name>
<dbReference type="SUPFAM" id="SSF52402">
    <property type="entry name" value="Adenine nucleotide alpha hydrolases-like"/>
    <property type="match status" value="2"/>
</dbReference>
<dbReference type="InterPro" id="IPR006015">
    <property type="entry name" value="Universal_stress_UspA"/>
</dbReference>
<sequence length="278" mass="29566">MSYRTIVVHADRASNTEARIALAAALAIREDAHLVGAAMTGMPRSMLAGRSYEGSGVYLADYLRRAQERVQQALGHFNSIAERLGVPSHEARSSNDDEYAGLCLQARYADLVVLGQAPAADQEEPSLLPDLPDYVILNCGRPVLLVPRNGRFATVGKRVLVAWNGSPQAARAVTAALPLLRGAEQVTLAVLGNSSGILGESPGADIALYLARHGVNVEVLRRPEPTDPGKAILSLAADFNVDLLVMGAYGHSRFRELMLGGATRTVLATATLPVLMAH</sequence>
<dbReference type="PANTHER" id="PTHR46268:SF15">
    <property type="entry name" value="UNIVERSAL STRESS PROTEIN HP_0031"/>
    <property type="match status" value="1"/>
</dbReference>
<proteinExistence type="inferred from homology"/>
<dbReference type="OrthoDB" id="9804721at2"/>
<dbReference type="Pfam" id="PF00582">
    <property type="entry name" value="Usp"/>
    <property type="match status" value="1"/>
</dbReference>